<accession>A0A1H7THJ0</accession>
<protein>
    <submittedName>
        <fullName evidence="1">Uncharacterized protein</fullName>
    </submittedName>
</protein>
<dbReference type="AlphaFoldDB" id="A0A1H7THJ0"/>
<evidence type="ECO:0000313" key="2">
    <source>
        <dbReference type="Proteomes" id="UP000185766"/>
    </source>
</evidence>
<organism evidence="1 2">
    <name type="scientific">Atopomonas hussainii</name>
    <dbReference type="NCBI Taxonomy" id="1429083"/>
    <lineage>
        <taxon>Bacteria</taxon>
        <taxon>Pseudomonadati</taxon>
        <taxon>Pseudomonadota</taxon>
        <taxon>Gammaproteobacteria</taxon>
        <taxon>Pseudomonadales</taxon>
        <taxon>Pseudomonadaceae</taxon>
        <taxon>Atopomonas</taxon>
    </lineage>
</organism>
<evidence type="ECO:0000313" key="1">
    <source>
        <dbReference type="EMBL" id="SEL84372.1"/>
    </source>
</evidence>
<keyword evidence="2" id="KW-1185">Reference proteome</keyword>
<sequence length="29" mass="3444">MTKHEKRVLHGLLKALDDESYISKLARYK</sequence>
<gene>
    <name evidence="1" type="ORF">SAMN05216214_1341</name>
</gene>
<dbReference type="Proteomes" id="UP000185766">
    <property type="component" value="Unassembled WGS sequence"/>
</dbReference>
<feature type="non-terminal residue" evidence="1">
    <location>
        <position position="29"/>
    </location>
</feature>
<proteinExistence type="predicted"/>
<name>A0A1H7THJ0_9GAMM</name>
<dbReference type="EMBL" id="FOAS01000034">
    <property type="protein sequence ID" value="SEL84372.1"/>
    <property type="molecule type" value="Genomic_DNA"/>
</dbReference>
<reference evidence="1 2" key="1">
    <citation type="submission" date="2016-10" db="EMBL/GenBank/DDBJ databases">
        <authorList>
            <person name="de Groot N.N."/>
        </authorList>
    </citation>
    <scope>NUCLEOTIDE SEQUENCE [LARGE SCALE GENOMIC DNA]</scope>
    <source>
        <strain evidence="1 2">JCM 19513</strain>
    </source>
</reference>